<dbReference type="Proteomes" id="UP000663866">
    <property type="component" value="Unassembled WGS sequence"/>
</dbReference>
<comment type="caution">
    <text evidence="2">The sequence shown here is derived from an EMBL/GenBank/DDBJ whole genome shotgun (WGS) entry which is preliminary data.</text>
</comment>
<dbReference type="EMBL" id="CAJOBF010009195">
    <property type="protein sequence ID" value="CAF4270516.1"/>
    <property type="molecule type" value="Genomic_DNA"/>
</dbReference>
<protein>
    <submittedName>
        <fullName evidence="2">Uncharacterized protein</fullName>
    </submittedName>
</protein>
<dbReference type="EMBL" id="CAJOBG010009570">
    <property type="protein sequence ID" value="CAF4268941.1"/>
    <property type="molecule type" value="Genomic_DNA"/>
</dbReference>
<accession>A0A820G0T8</accession>
<dbReference type="Proteomes" id="UP000663842">
    <property type="component" value="Unassembled WGS sequence"/>
</dbReference>
<proteinExistence type="predicted"/>
<keyword evidence="4" id="KW-1185">Reference proteome</keyword>
<sequence>MGLGLGPVIYSINASIAKVTSKTPYEVVFGQAPRSNFEMWKIISESDVFSKRYRVSFFLVHQCNTSNSDASNSNDFGNNNQLYTVDPKNQIVLLTPQSPATPVTPDTIIVASTLENVLEATSMNHSCGLFDLTDNTLSQGVSNINSSENNPNLFTNASNSRHKTVRAEDEVNYLTSVAKKQKLYDDVVKQQRYELEDLVGLHIDRVDRTNTTPTILPWKVISIHTQANNYAMHKLCTLKGILSVSYGVQDLLDLRNSEFADLRNVDATALPTIAFTQACKEYLSVEINSIAEPCNCNRKCATESCPCKVKSV</sequence>
<gene>
    <name evidence="1" type="ORF">OVN521_LOCUS29982</name>
    <name evidence="2" type="ORF">UXM345_LOCUS31782</name>
</gene>
<evidence type="ECO:0000313" key="3">
    <source>
        <dbReference type="Proteomes" id="UP000663842"/>
    </source>
</evidence>
<name>A0A820G0T8_9BILA</name>
<dbReference type="AlphaFoldDB" id="A0A820G0T8"/>
<evidence type="ECO:0000313" key="1">
    <source>
        <dbReference type="EMBL" id="CAF4268941.1"/>
    </source>
</evidence>
<evidence type="ECO:0000313" key="4">
    <source>
        <dbReference type="Proteomes" id="UP000663866"/>
    </source>
</evidence>
<reference evidence="2" key="1">
    <citation type="submission" date="2021-02" db="EMBL/GenBank/DDBJ databases">
        <authorList>
            <person name="Nowell W R."/>
        </authorList>
    </citation>
    <scope>NUCLEOTIDE SEQUENCE</scope>
</reference>
<organism evidence="2 3">
    <name type="scientific">Rotaria magnacalcarata</name>
    <dbReference type="NCBI Taxonomy" id="392030"/>
    <lineage>
        <taxon>Eukaryota</taxon>
        <taxon>Metazoa</taxon>
        <taxon>Spiralia</taxon>
        <taxon>Gnathifera</taxon>
        <taxon>Rotifera</taxon>
        <taxon>Eurotatoria</taxon>
        <taxon>Bdelloidea</taxon>
        <taxon>Philodinida</taxon>
        <taxon>Philodinidae</taxon>
        <taxon>Rotaria</taxon>
    </lineage>
</organism>
<evidence type="ECO:0000313" key="2">
    <source>
        <dbReference type="EMBL" id="CAF4270516.1"/>
    </source>
</evidence>